<name>A0A3P1AY40_9FLAO</name>
<dbReference type="RefSeq" id="WP_124899629.1">
    <property type="nucleotide sequence ID" value="NZ_RQTJ01000018.1"/>
</dbReference>
<reference evidence="2 3" key="1">
    <citation type="submission" date="2018-11" db="EMBL/GenBank/DDBJ databases">
        <title>Flavobacterium sp. nov., YIM 102796 draft genome.</title>
        <authorList>
            <person name="Li G."/>
            <person name="Jiang Y."/>
        </authorList>
    </citation>
    <scope>NUCLEOTIDE SEQUENCE [LARGE SCALE GENOMIC DNA]</scope>
    <source>
        <strain evidence="2 3">YIM 102796</strain>
    </source>
</reference>
<feature type="transmembrane region" description="Helical" evidence="1">
    <location>
        <begin position="32"/>
        <end position="52"/>
    </location>
</feature>
<feature type="transmembrane region" description="Helical" evidence="1">
    <location>
        <begin position="64"/>
        <end position="85"/>
    </location>
</feature>
<dbReference type="OrthoDB" id="1359343at2"/>
<dbReference type="Proteomes" id="UP000268372">
    <property type="component" value="Unassembled WGS sequence"/>
</dbReference>
<protein>
    <submittedName>
        <fullName evidence="2">Uncharacterized protein</fullName>
    </submittedName>
</protein>
<feature type="transmembrane region" description="Helical" evidence="1">
    <location>
        <begin position="6"/>
        <end position="25"/>
    </location>
</feature>
<sequence>MTFLQGILVVIAISMLCFLVTIIVLSNRKKFFRVITLNTLVFVGYCFVAYHYEVIFNNDIFGKGRIIFLLTCIFLHAVLSMIIVIKSERIYVPFLNEDIDKDGPKPEDHDEE</sequence>
<evidence type="ECO:0000313" key="3">
    <source>
        <dbReference type="Proteomes" id="UP000268372"/>
    </source>
</evidence>
<keyword evidence="3" id="KW-1185">Reference proteome</keyword>
<comment type="caution">
    <text evidence="2">The sequence shown here is derived from an EMBL/GenBank/DDBJ whole genome shotgun (WGS) entry which is preliminary data.</text>
</comment>
<dbReference type="AlphaFoldDB" id="A0A3P1AY40"/>
<keyword evidence="1" id="KW-0472">Membrane</keyword>
<evidence type="ECO:0000313" key="2">
    <source>
        <dbReference type="EMBL" id="RRA93976.1"/>
    </source>
</evidence>
<proteinExistence type="predicted"/>
<keyword evidence="1" id="KW-0812">Transmembrane</keyword>
<organism evidence="2 3">
    <name type="scientific">Paenimyroides viscosum</name>
    <dbReference type="NCBI Taxonomy" id="2488729"/>
    <lineage>
        <taxon>Bacteria</taxon>
        <taxon>Pseudomonadati</taxon>
        <taxon>Bacteroidota</taxon>
        <taxon>Flavobacteriia</taxon>
        <taxon>Flavobacteriales</taxon>
        <taxon>Flavobacteriaceae</taxon>
        <taxon>Paenimyroides</taxon>
    </lineage>
</organism>
<accession>A0A3P1AY40</accession>
<keyword evidence="1" id="KW-1133">Transmembrane helix</keyword>
<dbReference type="EMBL" id="RQTJ01000018">
    <property type="protein sequence ID" value="RRA93976.1"/>
    <property type="molecule type" value="Genomic_DNA"/>
</dbReference>
<evidence type="ECO:0000256" key="1">
    <source>
        <dbReference type="SAM" id="Phobius"/>
    </source>
</evidence>
<gene>
    <name evidence="2" type="ORF">EG242_09345</name>
</gene>